<proteinExistence type="predicted"/>
<evidence type="ECO:0000313" key="1">
    <source>
        <dbReference type="EMBL" id="SFV89977.1"/>
    </source>
</evidence>
<organism evidence="1">
    <name type="scientific">hydrothermal vent metagenome</name>
    <dbReference type="NCBI Taxonomy" id="652676"/>
    <lineage>
        <taxon>unclassified sequences</taxon>
        <taxon>metagenomes</taxon>
        <taxon>ecological metagenomes</taxon>
    </lineage>
</organism>
<protein>
    <recommendedName>
        <fullName evidence="2">Toxin</fullName>
    </recommendedName>
</protein>
<accession>A0A1W1E7Z7</accession>
<reference evidence="1" key="1">
    <citation type="submission" date="2016-10" db="EMBL/GenBank/DDBJ databases">
        <authorList>
            <person name="de Groot N.N."/>
        </authorList>
    </citation>
    <scope>NUCLEOTIDE SEQUENCE</scope>
</reference>
<sequence length="94" mass="11437">MKPIRWNEEKNQLLLIQRKLSFEMVLEKLENQEILAIREHPDKKRYSHQFIFVLELNGYICYVPFVENDEEIFLKTIIPSRKLEKEFKGAQNEK</sequence>
<dbReference type="AlphaFoldDB" id="A0A1W1E7Z7"/>
<evidence type="ECO:0008006" key="2">
    <source>
        <dbReference type="Google" id="ProtNLM"/>
    </source>
</evidence>
<dbReference type="EMBL" id="FPIB01000007">
    <property type="protein sequence ID" value="SFV89977.1"/>
    <property type="molecule type" value="Genomic_DNA"/>
</dbReference>
<gene>
    <name evidence="1" type="ORF">MNB_SV-4-1157</name>
</gene>
<name>A0A1W1E7Z7_9ZZZZ</name>